<evidence type="ECO:0000313" key="9">
    <source>
        <dbReference type="EMBL" id="LAC21618.1"/>
    </source>
</evidence>
<dbReference type="Pfam" id="PF14497">
    <property type="entry name" value="GST_C_3"/>
    <property type="match status" value="1"/>
</dbReference>
<dbReference type="Gene3D" id="1.20.1050.10">
    <property type="match status" value="1"/>
</dbReference>
<dbReference type="PANTHER" id="PTHR11571:SF222">
    <property type="entry name" value="GLUTATHIONE TRANSFERASE"/>
    <property type="match status" value="1"/>
</dbReference>
<dbReference type="PROSITE" id="PS50404">
    <property type="entry name" value="GST_NTER"/>
    <property type="match status" value="1"/>
</dbReference>
<dbReference type="PRINTS" id="PR01267">
    <property type="entry name" value="GSTRNSFRASEM"/>
</dbReference>
<dbReference type="InterPro" id="IPR036249">
    <property type="entry name" value="Thioredoxin-like_sf"/>
</dbReference>
<dbReference type="GO" id="GO:0004364">
    <property type="term" value="F:glutathione transferase activity"/>
    <property type="evidence" value="ECO:0007669"/>
    <property type="project" value="UniProtKB-EC"/>
</dbReference>
<feature type="domain" description="GST C-terminal" evidence="7">
    <location>
        <begin position="90"/>
        <end position="212"/>
    </location>
</feature>
<proteinExistence type="evidence at transcript level"/>
<dbReference type="SFLD" id="SFLDS00019">
    <property type="entry name" value="Glutathione_Transferase_(cytos"/>
    <property type="match status" value="1"/>
</dbReference>
<protein>
    <recommendedName>
        <fullName evidence="3">glutathione transferase</fullName>
        <ecNumber evidence="3">2.5.1.18</ecNumber>
    </recommendedName>
</protein>
<evidence type="ECO:0000256" key="5">
    <source>
        <dbReference type="ARBA" id="ARBA00047960"/>
    </source>
</evidence>
<dbReference type="EMBL" id="IACT01002333">
    <property type="protein sequence ID" value="LAC21618.1"/>
    <property type="molecule type" value="mRNA"/>
</dbReference>
<dbReference type="SFLD" id="SFLDG00363">
    <property type="entry name" value="AMPS_(cytGST):_Alpha-__Mu-__Pi"/>
    <property type="match status" value="1"/>
</dbReference>
<dbReference type="GO" id="GO:0006749">
    <property type="term" value="P:glutathione metabolic process"/>
    <property type="evidence" value="ECO:0007669"/>
    <property type="project" value="TreeGrafter"/>
</dbReference>
<comment type="function">
    <text evidence="1">Conjugation of reduced glutathione to a wide number of exogenous and endogenous hydrophobic electrophiles.</text>
</comment>
<dbReference type="InterPro" id="IPR004046">
    <property type="entry name" value="GST_C"/>
</dbReference>
<dbReference type="CDD" id="cd03075">
    <property type="entry name" value="GST_N_Mu"/>
    <property type="match status" value="1"/>
</dbReference>
<sequence>MAPLLAYWDIRGLAQPIRLLLEYTNTKFTDKYYVCGEAPGYDKSCWFDVKSTLGFDFPNLPYYTDGDLKLTESGAIIRHIARKHDLCGKTEEERCRVDMLAYIIESFRSTFVRLCYGQGFDEAKLNYLEGLDAKLKSFVDFLGDRKWFAGDDITYPDFIVFEIFDQHLIMESDCLKKFPTLEQFHQRFLELPAIKAYLASPRCITKRLNNRMANFGSGVEEEK</sequence>
<dbReference type="PROSITE" id="PS50405">
    <property type="entry name" value="GST_CTER"/>
    <property type="match status" value="1"/>
</dbReference>
<dbReference type="Gene3D" id="3.40.30.10">
    <property type="entry name" value="Glutaredoxin"/>
    <property type="match status" value="1"/>
</dbReference>
<dbReference type="FunFam" id="1.20.1050.10:FF:000003">
    <property type="entry name" value="Glutathione S-transferase 2"/>
    <property type="match status" value="1"/>
</dbReference>
<dbReference type="SUPFAM" id="SSF52833">
    <property type="entry name" value="Thioredoxin-like"/>
    <property type="match status" value="1"/>
</dbReference>
<evidence type="ECO:0000256" key="2">
    <source>
        <dbReference type="ARBA" id="ARBA00005861"/>
    </source>
</evidence>
<dbReference type="InterPro" id="IPR040079">
    <property type="entry name" value="Glutathione_S-Trfase"/>
</dbReference>
<dbReference type="PANTHER" id="PTHR11571">
    <property type="entry name" value="GLUTATHIONE S-TRANSFERASE"/>
    <property type="match status" value="1"/>
</dbReference>
<feature type="domain" description="GST N-terminal" evidence="6">
    <location>
        <begin position="1"/>
        <end position="88"/>
    </location>
</feature>
<comment type="catalytic activity">
    <reaction evidence="5">
        <text>RX + glutathione = an S-substituted glutathione + a halide anion + H(+)</text>
        <dbReference type="Rhea" id="RHEA:16437"/>
        <dbReference type="ChEBI" id="CHEBI:15378"/>
        <dbReference type="ChEBI" id="CHEBI:16042"/>
        <dbReference type="ChEBI" id="CHEBI:17792"/>
        <dbReference type="ChEBI" id="CHEBI:57925"/>
        <dbReference type="ChEBI" id="CHEBI:90779"/>
        <dbReference type="EC" id="2.5.1.18"/>
    </reaction>
</comment>
<organism evidence="8">
    <name type="scientific">Hirondellea gigas</name>
    <dbReference type="NCBI Taxonomy" id="1518452"/>
    <lineage>
        <taxon>Eukaryota</taxon>
        <taxon>Metazoa</taxon>
        <taxon>Ecdysozoa</taxon>
        <taxon>Arthropoda</taxon>
        <taxon>Crustacea</taxon>
        <taxon>Multicrustacea</taxon>
        <taxon>Malacostraca</taxon>
        <taxon>Eumalacostraca</taxon>
        <taxon>Peracarida</taxon>
        <taxon>Amphipoda</taxon>
        <taxon>Amphilochidea</taxon>
        <taxon>Lysianassida</taxon>
        <taxon>Lysianassidira</taxon>
        <taxon>Lysianassoidea</taxon>
        <taxon>Lysianassidae</taxon>
        <taxon>Hirondellea</taxon>
    </lineage>
</organism>
<evidence type="ECO:0000259" key="7">
    <source>
        <dbReference type="PROSITE" id="PS50405"/>
    </source>
</evidence>
<dbReference type="SUPFAM" id="SSF47616">
    <property type="entry name" value="GST C-terminal domain-like"/>
    <property type="match status" value="1"/>
</dbReference>
<reference evidence="9" key="1">
    <citation type="submission" date="2017-11" db="EMBL/GenBank/DDBJ databases">
        <title>The sensing device of the deep-sea amphipod.</title>
        <authorList>
            <person name="Kobayashi H."/>
            <person name="Nagahama T."/>
            <person name="Arai W."/>
            <person name="Sasagawa Y."/>
            <person name="Umeda M."/>
            <person name="Hayashi T."/>
            <person name="Nikaido I."/>
            <person name="Watanabe H."/>
            <person name="Oguri K."/>
            <person name="Kitazato H."/>
            <person name="Fujioka K."/>
            <person name="Kido Y."/>
            <person name="Takami H."/>
        </authorList>
    </citation>
    <scope>NUCLEOTIDE SEQUENCE</scope>
    <source>
        <tissue evidence="9">Whole body</tissue>
    </source>
</reference>
<name>A0A2P2I1R4_9CRUS</name>
<dbReference type="InterPro" id="IPR003081">
    <property type="entry name" value="GST_mu"/>
</dbReference>
<dbReference type="Pfam" id="PF02798">
    <property type="entry name" value="GST_N"/>
    <property type="match status" value="1"/>
</dbReference>
<reference evidence="8" key="2">
    <citation type="journal article" date="2018" name="Biosci. Biotechnol. Biochem.">
        <title>Polysaccharide hydrolase of the hadal zone amphipods Hirondellea gigas.</title>
        <authorList>
            <person name="Kobayashi H."/>
            <person name="Nagahama T."/>
            <person name="Arai W."/>
            <person name="Sasagawa Y."/>
            <person name="Umeda M."/>
            <person name="Hayashi T."/>
            <person name="Nikaido I."/>
            <person name="Watanabe H."/>
            <person name="Oguri K."/>
            <person name="Kitazato H."/>
            <person name="Fujioka K."/>
            <person name="Kido Y."/>
            <person name="Takami H."/>
        </authorList>
    </citation>
    <scope>NUCLEOTIDE SEQUENCE</scope>
    <source>
        <tissue evidence="8">Whole body</tissue>
    </source>
</reference>
<comment type="similarity">
    <text evidence="2">Belongs to the GST superfamily. Mu family.</text>
</comment>
<dbReference type="InterPro" id="IPR004045">
    <property type="entry name" value="Glutathione_S-Trfase_N"/>
</dbReference>
<dbReference type="EMBL" id="IACF01002183">
    <property type="protein sequence ID" value="LAB67846.1"/>
    <property type="molecule type" value="mRNA"/>
</dbReference>
<dbReference type="GO" id="GO:0042802">
    <property type="term" value="F:identical protein binding"/>
    <property type="evidence" value="ECO:0007669"/>
    <property type="project" value="UniProtKB-ARBA"/>
</dbReference>
<dbReference type="InterPro" id="IPR010987">
    <property type="entry name" value="Glutathione-S-Trfase_C-like"/>
</dbReference>
<dbReference type="AlphaFoldDB" id="A0A2P2I1R4"/>
<evidence type="ECO:0000256" key="1">
    <source>
        <dbReference type="ARBA" id="ARBA00003701"/>
    </source>
</evidence>
<accession>A0A2P2I1R4</accession>
<dbReference type="EC" id="2.5.1.18" evidence="3"/>
<evidence type="ECO:0000256" key="4">
    <source>
        <dbReference type="ARBA" id="ARBA00022679"/>
    </source>
</evidence>
<keyword evidence="4 8" id="KW-0808">Transferase</keyword>
<evidence type="ECO:0000259" key="6">
    <source>
        <dbReference type="PROSITE" id="PS50404"/>
    </source>
</evidence>
<evidence type="ECO:0000256" key="3">
    <source>
        <dbReference type="ARBA" id="ARBA00012452"/>
    </source>
</evidence>
<dbReference type="InterPro" id="IPR050213">
    <property type="entry name" value="GST_superfamily"/>
</dbReference>
<dbReference type="SFLD" id="SFLDG01205">
    <property type="entry name" value="AMPS.1"/>
    <property type="match status" value="1"/>
</dbReference>
<dbReference type="InterPro" id="IPR036282">
    <property type="entry name" value="Glutathione-S-Trfase_C_sf"/>
</dbReference>
<evidence type="ECO:0000313" key="8">
    <source>
        <dbReference type="EMBL" id="LAB67846.1"/>
    </source>
</evidence>